<feature type="domain" description="Phosphoribosyltransferase" evidence="3">
    <location>
        <begin position="8"/>
        <end position="102"/>
    </location>
</feature>
<dbReference type="GO" id="GO:0016757">
    <property type="term" value="F:glycosyltransferase activity"/>
    <property type="evidence" value="ECO:0007669"/>
    <property type="project" value="UniProtKB-KW"/>
</dbReference>
<organism evidence="4">
    <name type="scientific">marine metagenome</name>
    <dbReference type="NCBI Taxonomy" id="408172"/>
    <lineage>
        <taxon>unclassified sequences</taxon>
        <taxon>metagenomes</taxon>
        <taxon>ecological metagenomes</taxon>
    </lineage>
</organism>
<evidence type="ECO:0000256" key="2">
    <source>
        <dbReference type="ARBA" id="ARBA00022679"/>
    </source>
</evidence>
<reference evidence="4" key="1">
    <citation type="submission" date="2018-05" db="EMBL/GenBank/DDBJ databases">
        <authorList>
            <person name="Lanie J.A."/>
            <person name="Ng W.-L."/>
            <person name="Kazmierczak K.M."/>
            <person name="Andrzejewski T.M."/>
            <person name="Davidsen T.M."/>
            <person name="Wayne K.J."/>
            <person name="Tettelin H."/>
            <person name="Glass J.I."/>
            <person name="Rusch D."/>
            <person name="Podicherti R."/>
            <person name="Tsui H.-C.T."/>
            <person name="Winkler M.E."/>
        </authorList>
    </citation>
    <scope>NUCLEOTIDE SEQUENCE</scope>
</reference>
<dbReference type="PANTHER" id="PTHR43363:SF1">
    <property type="entry name" value="HYPOXANTHINE-GUANINE PHOSPHORIBOSYLTRANSFERASE"/>
    <property type="match status" value="1"/>
</dbReference>
<dbReference type="CDD" id="cd06223">
    <property type="entry name" value="PRTases_typeI"/>
    <property type="match status" value="1"/>
</dbReference>
<keyword evidence="2" id="KW-0808">Transferase</keyword>
<accession>A0A381XM28</accession>
<keyword evidence="1" id="KW-0328">Glycosyltransferase</keyword>
<gene>
    <name evidence="4" type="ORF">METZ01_LOCUS118355</name>
</gene>
<dbReference type="Gene3D" id="3.40.50.2020">
    <property type="match status" value="1"/>
</dbReference>
<evidence type="ECO:0000259" key="3">
    <source>
        <dbReference type="Pfam" id="PF00156"/>
    </source>
</evidence>
<proteinExistence type="predicted"/>
<dbReference type="AlphaFoldDB" id="A0A381XM28"/>
<dbReference type="EMBL" id="UINC01015577">
    <property type="protein sequence ID" value="SVA65501.1"/>
    <property type="molecule type" value="Genomic_DNA"/>
</dbReference>
<protein>
    <recommendedName>
        <fullName evidence="3">Phosphoribosyltransferase domain-containing protein</fullName>
    </recommendedName>
</protein>
<dbReference type="Pfam" id="PF00156">
    <property type="entry name" value="Pribosyltran"/>
    <property type="match status" value="1"/>
</dbReference>
<dbReference type="PANTHER" id="PTHR43363">
    <property type="entry name" value="HYPOXANTHINE PHOSPHORIBOSYLTRANSFERASE"/>
    <property type="match status" value="1"/>
</dbReference>
<sequence>MAKDKWLPNYIVGITRGGNIPATIISNMLAIRCETLKVSFRDDTKKSESNKIMANDSLNKNILIIDDINDTGATFNWIKEDWNITGQPNLRFAVLTENLSSEFGGVNYWSHEVNKADDNVWLVYPWENVGGYRE</sequence>
<evidence type="ECO:0000256" key="1">
    <source>
        <dbReference type="ARBA" id="ARBA00022676"/>
    </source>
</evidence>
<dbReference type="InterPro" id="IPR000836">
    <property type="entry name" value="PRTase_dom"/>
</dbReference>
<dbReference type="InterPro" id="IPR029057">
    <property type="entry name" value="PRTase-like"/>
</dbReference>
<dbReference type="SUPFAM" id="SSF53271">
    <property type="entry name" value="PRTase-like"/>
    <property type="match status" value="1"/>
</dbReference>
<name>A0A381XM28_9ZZZZ</name>
<evidence type="ECO:0000313" key="4">
    <source>
        <dbReference type="EMBL" id="SVA65501.1"/>
    </source>
</evidence>